<dbReference type="Proteomes" id="UP000593564">
    <property type="component" value="Unassembled WGS sequence"/>
</dbReference>
<dbReference type="PANTHER" id="PTHR31672">
    <property type="entry name" value="BNACNNG10540D PROTEIN"/>
    <property type="match status" value="1"/>
</dbReference>
<dbReference type="EMBL" id="JACBKZ010000004">
    <property type="protein sequence ID" value="KAF5951801.1"/>
    <property type="molecule type" value="Genomic_DNA"/>
</dbReference>
<sequence length="430" mass="49543">MGLRRRKIKARKNNEDPKQKEDNQQHESSMEDLPHDLSLDILLRLPVSSLIPVKLVCKSWYNFATSLHHEPHNHNNKNNPCLLVLSTPPHDQNHCIAEINVLYEIDNQDSYGVISKSIKQPMNRNILNVNTTLSCNGLLCLICLKNKFSYRVCIFNPLTEEYKYLPDMPSVSQTVTRLRHCKYIDNEDYLYQHFGFGFNPRTNEYKVVRIAGIHNITHMVTLKKKKPFNWDFDPKNFKQKVDVFTLSRTGVWRSNIDMPFACPVESSGAVVNGAIHWLCSGRGQFKESCIVVSFDLSDEKFRVIPNPPDCEMGQGCELLVLGGCFAITDYYARQIDIWVMQEHGVKGSWTKEIVIIENLPRVSLRSPQWIHPLCLLSSGKIVISYKRGALYCFDPEETEWLNIFIKRGLHPLDQFMAVSYTPSLVSPFLH</sequence>
<dbReference type="InterPro" id="IPR017451">
    <property type="entry name" value="F-box-assoc_interact_dom"/>
</dbReference>
<proteinExistence type="predicted"/>
<evidence type="ECO:0000313" key="4">
    <source>
        <dbReference type="Proteomes" id="UP000593564"/>
    </source>
</evidence>
<evidence type="ECO:0000256" key="1">
    <source>
        <dbReference type="SAM" id="MobiDB-lite"/>
    </source>
</evidence>
<dbReference type="Gene3D" id="2.120.10.80">
    <property type="entry name" value="Kelch-type beta propeller"/>
    <property type="match status" value="1"/>
</dbReference>
<dbReference type="Pfam" id="PF12937">
    <property type="entry name" value="F-box-like"/>
    <property type="match status" value="1"/>
</dbReference>
<feature type="region of interest" description="Disordered" evidence="1">
    <location>
        <begin position="1"/>
        <end position="31"/>
    </location>
</feature>
<dbReference type="SUPFAM" id="SSF81383">
    <property type="entry name" value="F-box domain"/>
    <property type="match status" value="1"/>
</dbReference>
<keyword evidence="4" id="KW-1185">Reference proteome</keyword>
<feature type="domain" description="F-box" evidence="2">
    <location>
        <begin position="27"/>
        <end position="66"/>
    </location>
</feature>
<dbReference type="InterPro" id="IPR036047">
    <property type="entry name" value="F-box-like_dom_sf"/>
</dbReference>
<feature type="compositionally biased region" description="Basic residues" evidence="1">
    <location>
        <begin position="1"/>
        <end position="11"/>
    </location>
</feature>
<feature type="compositionally biased region" description="Basic and acidic residues" evidence="1">
    <location>
        <begin position="12"/>
        <end position="31"/>
    </location>
</feature>
<dbReference type="SMART" id="SM00256">
    <property type="entry name" value="FBOX"/>
    <property type="match status" value="1"/>
</dbReference>
<dbReference type="InterPro" id="IPR011043">
    <property type="entry name" value="Gal_Oxase/kelch_b-propeller"/>
</dbReference>
<name>A0A7J7HHR7_CAMSI</name>
<dbReference type="InterPro" id="IPR013187">
    <property type="entry name" value="F-box-assoc_dom_typ3"/>
</dbReference>
<evidence type="ECO:0000313" key="3">
    <source>
        <dbReference type="EMBL" id="KAF5951801.1"/>
    </source>
</evidence>
<organism evidence="3 4">
    <name type="scientific">Camellia sinensis</name>
    <name type="common">Tea plant</name>
    <name type="synonym">Thea sinensis</name>
    <dbReference type="NCBI Taxonomy" id="4442"/>
    <lineage>
        <taxon>Eukaryota</taxon>
        <taxon>Viridiplantae</taxon>
        <taxon>Streptophyta</taxon>
        <taxon>Embryophyta</taxon>
        <taxon>Tracheophyta</taxon>
        <taxon>Spermatophyta</taxon>
        <taxon>Magnoliopsida</taxon>
        <taxon>eudicotyledons</taxon>
        <taxon>Gunneridae</taxon>
        <taxon>Pentapetalae</taxon>
        <taxon>asterids</taxon>
        <taxon>Ericales</taxon>
        <taxon>Theaceae</taxon>
        <taxon>Camellia</taxon>
    </lineage>
</organism>
<reference evidence="3 4" key="2">
    <citation type="submission" date="2020-07" db="EMBL/GenBank/DDBJ databases">
        <title>Genome assembly of wild tea tree DASZ reveals pedigree and selection history of tea varieties.</title>
        <authorList>
            <person name="Zhang W."/>
        </authorList>
    </citation>
    <scope>NUCLEOTIDE SEQUENCE [LARGE SCALE GENOMIC DNA]</scope>
    <source>
        <strain evidence="4">cv. G240</strain>
        <tissue evidence="3">Leaf</tissue>
    </source>
</reference>
<dbReference type="InterPro" id="IPR050796">
    <property type="entry name" value="SCF_F-box_component"/>
</dbReference>
<dbReference type="Pfam" id="PF08268">
    <property type="entry name" value="FBA_3"/>
    <property type="match status" value="1"/>
</dbReference>
<accession>A0A7J7HHR7</accession>
<dbReference type="SUPFAM" id="SSF50965">
    <property type="entry name" value="Galactose oxidase, central domain"/>
    <property type="match status" value="1"/>
</dbReference>
<gene>
    <name evidence="3" type="ORF">HYC85_009745</name>
</gene>
<reference evidence="4" key="1">
    <citation type="journal article" date="2020" name="Nat. Commun.">
        <title>Genome assembly of wild tea tree DASZ reveals pedigree and selection history of tea varieties.</title>
        <authorList>
            <person name="Zhang W."/>
            <person name="Zhang Y."/>
            <person name="Qiu H."/>
            <person name="Guo Y."/>
            <person name="Wan H."/>
            <person name="Zhang X."/>
            <person name="Scossa F."/>
            <person name="Alseekh S."/>
            <person name="Zhang Q."/>
            <person name="Wang P."/>
            <person name="Xu L."/>
            <person name="Schmidt M.H."/>
            <person name="Jia X."/>
            <person name="Li D."/>
            <person name="Zhu A."/>
            <person name="Guo F."/>
            <person name="Chen W."/>
            <person name="Ni D."/>
            <person name="Usadel B."/>
            <person name="Fernie A.R."/>
            <person name="Wen W."/>
        </authorList>
    </citation>
    <scope>NUCLEOTIDE SEQUENCE [LARGE SCALE GENOMIC DNA]</scope>
    <source>
        <strain evidence="4">cv. G240</strain>
    </source>
</reference>
<dbReference type="InterPro" id="IPR001810">
    <property type="entry name" value="F-box_dom"/>
</dbReference>
<dbReference type="PANTHER" id="PTHR31672:SF10">
    <property type="entry name" value="F-BOX DOMAIN-CONTAINING PROTEIN"/>
    <property type="match status" value="1"/>
</dbReference>
<protein>
    <recommendedName>
        <fullName evidence="2">F-box domain-containing protein</fullName>
    </recommendedName>
</protein>
<evidence type="ECO:0000259" key="2">
    <source>
        <dbReference type="PROSITE" id="PS50181"/>
    </source>
</evidence>
<dbReference type="NCBIfam" id="TIGR01640">
    <property type="entry name" value="F_box_assoc_1"/>
    <property type="match status" value="1"/>
</dbReference>
<dbReference type="Gene3D" id="1.20.1280.50">
    <property type="match status" value="1"/>
</dbReference>
<comment type="caution">
    <text evidence="3">The sequence shown here is derived from an EMBL/GenBank/DDBJ whole genome shotgun (WGS) entry which is preliminary data.</text>
</comment>
<dbReference type="AlphaFoldDB" id="A0A7J7HHR7"/>
<dbReference type="InterPro" id="IPR015915">
    <property type="entry name" value="Kelch-typ_b-propeller"/>
</dbReference>
<dbReference type="PROSITE" id="PS50181">
    <property type="entry name" value="FBOX"/>
    <property type="match status" value="1"/>
</dbReference>